<protein>
    <submittedName>
        <fullName evidence="1">Uncharacterized protein</fullName>
    </submittedName>
</protein>
<dbReference type="STRING" id="49451.A0A1J6J8K9"/>
<dbReference type="AlphaFoldDB" id="A0A1J6J8K9"/>
<comment type="caution">
    <text evidence="1">The sequence shown here is derived from an EMBL/GenBank/DDBJ whole genome shotgun (WGS) entry which is preliminary data.</text>
</comment>
<dbReference type="Gramene" id="OIT07147">
    <property type="protein sequence ID" value="OIT07147"/>
    <property type="gene ID" value="A4A49_26203"/>
</dbReference>
<accession>A0A1J6J8K9</accession>
<organism evidence="1 2">
    <name type="scientific">Nicotiana attenuata</name>
    <name type="common">Coyote tobacco</name>
    <dbReference type="NCBI Taxonomy" id="49451"/>
    <lineage>
        <taxon>Eukaryota</taxon>
        <taxon>Viridiplantae</taxon>
        <taxon>Streptophyta</taxon>
        <taxon>Embryophyta</taxon>
        <taxon>Tracheophyta</taxon>
        <taxon>Spermatophyta</taxon>
        <taxon>Magnoliopsida</taxon>
        <taxon>eudicotyledons</taxon>
        <taxon>Gunneridae</taxon>
        <taxon>Pentapetalae</taxon>
        <taxon>asterids</taxon>
        <taxon>lamiids</taxon>
        <taxon>Solanales</taxon>
        <taxon>Solanaceae</taxon>
        <taxon>Nicotianoideae</taxon>
        <taxon>Nicotianeae</taxon>
        <taxon>Nicotiana</taxon>
    </lineage>
</organism>
<dbReference type="Proteomes" id="UP000187609">
    <property type="component" value="Unassembled WGS sequence"/>
</dbReference>
<evidence type="ECO:0000313" key="2">
    <source>
        <dbReference type="Proteomes" id="UP000187609"/>
    </source>
</evidence>
<proteinExistence type="predicted"/>
<sequence>MEGKGETNEVYAVTLPRFPYPQSGFHVSAGLVCISLPDCIYLCNPLMQQLCKLPKCSPCVLSGWTNVGFGFLHSTKEFKVVHFFYTSLGNHPFPFYTHLQVRCEVFTFSLINGVGGISNIWKEIVEMPPCYPSGPGLLVNECYYWWARRFASGAHLSLKMTSS</sequence>
<keyword evidence="2" id="KW-1185">Reference proteome</keyword>
<reference evidence="1" key="1">
    <citation type="submission" date="2016-11" db="EMBL/GenBank/DDBJ databases">
        <title>The genome of Nicotiana attenuata.</title>
        <authorList>
            <person name="Xu S."/>
            <person name="Brockmoeller T."/>
            <person name="Gaquerel E."/>
            <person name="Navarro A."/>
            <person name="Kuhl H."/>
            <person name="Gase K."/>
            <person name="Ling Z."/>
            <person name="Zhou W."/>
            <person name="Kreitzer C."/>
            <person name="Stanke M."/>
            <person name="Tang H."/>
            <person name="Lyons E."/>
            <person name="Pandey P."/>
            <person name="Pandey S.P."/>
            <person name="Timmermann B."/>
            <person name="Baldwin I.T."/>
        </authorList>
    </citation>
    <scope>NUCLEOTIDE SEQUENCE [LARGE SCALE GENOMIC DNA]</scope>
    <source>
        <strain evidence="1">UT</strain>
    </source>
</reference>
<name>A0A1J6J8K9_NICAT</name>
<gene>
    <name evidence="1" type="ORF">A4A49_26203</name>
</gene>
<evidence type="ECO:0000313" key="1">
    <source>
        <dbReference type="EMBL" id="OIT07147.1"/>
    </source>
</evidence>
<dbReference type="EMBL" id="MJEQ01037183">
    <property type="protein sequence ID" value="OIT07147.1"/>
    <property type="molecule type" value="Genomic_DNA"/>
</dbReference>